<sequence>MRIIFVLPHIVVGGVDRVTLRLVSELQKRGHQCFFALRRSCGGLLNEAQKLCPVYELAKEGLHHFVPNLAKLINSLKATHIITAFADIGFLTYLSILCSRKKIIWIHGVHGAHNLITAKPTLIGHIRFKLDKFLSKIVYAKCKKIIAVSNGVKIDILEKFNCPENKVVTIYNPVLDPTQFILKSQPEKKLNANIPIIVAMGRLTRVKGFDILIKAMKIIPQPWMLYIWGEGEEKEHLQNLIKECKLEENIFLKGNTNQPFKVLREADIFVLSSRSEGLPTVLIEALCCQCKIVATNCPHGPAEILEDGLWGYLVENQNPKALAKGIIEIMKKEPVSAELIFNRSQIFTVKTATDKWEDILNEK</sequence>
<name>A0A498DBV0_9GAMM</name>
<reference evidence="3 4" key="1">
    <citation type="submission" date="2018-09" db="EMBL/GenBank/DDBJ databases">
        <title>The draft genome of Acinetobacter sp. strains.</title>
        <authorList>
            <person name="Qin J."/>
            <person name="Feng Y."/>
            <person name="Zong Z."/>
        </authorList>
    </citation>
    <scope>NUCLEOTIDE SEQUENCE [LARGE SCALE GENOMIC DNA]</scope>
    <source>
        <strain evidence="3 4">WCHAc060003</strain>
    </source>
</reference>
<dbReference type="PANTHER" id="PTHR12526">
    <property type="entry name" value="GLYCOSYLTRANSFERASE"/>
    <property type="match status" value="1"/>
</dbReference>
<dbReference type="GO" id="GO:0016757">
    <property type="term" value="F:glycosyltransferase activity"/>
    <property type="evidence" value="ECO:0007669"/>
    <property type="project" value="InterPro"/>
</dbReference>
<dbReference type="GO" id="GO:1901135">
    <property type="term" value="P:carbohydrate derivative metabolic process"/>
    <property type="evidence" value="ECO:0007669"/>
    <property type="project" value="UniProtKB-ARBA"/>
</dbReference>
<organism evidence="3 4">
    <name type="scientific">Acinetobacter cumulans</name>
    <dbReference type="NCBI Taxonomy" id="2136182"/>
    <lineage>
        <taxon>Bacteria</taxon>
        <taxon>Pseudomonadati</taxon>
        <taxon>Pseudomonadota</taxon>
        <taxon>Gammaproteobacteria</taxon>
        <taxon>Moraxellales</taxon>
        <taxon>Moraxellaceae</taxon>
        <taxon>Acinetobacter</taxon>
    </lineage>
</organism>
<evidence type="ECO:0000259" key="2">
    <source>
        <dbReference type="Pfam" id="PF13439"/>
    </source>
</evidence>
<feature type="domain" description="Glycosyltransferase subfamily 4-like N-terminal" evidence="2">
    <location>
        <begin position="12"/>
        <end position="174"/>
    </location>
</feature>
<evidence type="ECO:0000259" key="1">
    <source>
        <dbReference type="Pfam" id="PF00534"/>
    </source>
</evidence>
<dbReference type="SUPFAM" id="SSF53756">
    <property type="entry name" value="UDP-Glycosyltransferase/glycogen phosphorylase"/>
    <property type="match status" value="1"/>
</dbReference>
<keyword evidence="3" id="KW-0808">Transferase</keyword>
<feature type="domain" description="Glycosyl transferase family 1" evidence="1">
    <location>
        <begin position="186"/>
        <end position="340"/>
    </location>
</feature>
<dbReference type="RefSeq" id="WP_121594018.1">
    <property type="nucleotide sequence ID" value="NZ_RCHD01000003.1"/>
</dbReference>
<evidence type="ECO:0000313" key="4">
    <source>
        <dbReference type="Proteomes" id="UP000267166"/>
    </source>
</evidence>
<protein>
    <submittedName>
        <fullName evidence="3">Glycosyltransferase</fullName>
    </submittedName>
</protein>
<dbReference type="Pfam" id="PF00534">
    <property type="entry name" value="Glycos_transf_1"/>
    <property type="match status" value="1"/>
</dbReference>
<comment type="caution">
    <text evidence="3">The sequence shown here is derived from an EMBL/GenBank/DDBJ whole genome shotgun (WGS) entry which is preliminary data.</text>
</comment>
<evidence type="ECO:0000313" key="3">
    <source>
        <dbReference type="EMBL" id="RLL38309.1"/>
    </source>
</evidence>
<gene>
    <name evidence="3" type="ORF">D9K80_02445</name>
</gene>
<proteinExistence type="predicted"/>
<dbReference type="AlphaFoldDB" id="A0A498DBV0"/>
<dbReference type="InterPro" id="IPR028098">
    <property type="entry name" value="Glyco_trans_4-like_N"/>
</dbReference>
<dbReference type="EMBL" id="RCHD01000003">
    <property type="protein sequence ID" value="RLL38309.1"/>
    <property type="molecule type" value="Genomic_DNA"/>
</dbReference>
<dbReference type="InterPro" id="IPR001296">
    <property type="entry name" value="Glyco_trans_1"/>
</dbReference>
<dbReference type="Gene3D" id="3.40.50.2000">
    <property type="entry name" value="Glycogen Phosphorylase B"/>
    <property type="match status" value="2"/>
</dbReference>
<dbReference type="Proteomes" id="UP000267166">
    <property type="component" value="Unassembled WGS sequence"/>
</dbReference>
<accession>A0A498DBV0</accession>
<dbReference type="Pfam" id="PF13439">
    <property type="entry name" value="Glyco_transf_4"/>
    <property type="match status" value="1"/>
</dbReference>